<evidence type="ECO:0000256" key="2">
    <source>
        <dbReference type="SAM" id="Phobius"/>
    </source>
</evidence>
<keyword evidence="2" id="KW-0472">Membrane</keyword>
<dbReference type="VEuPathDB" id="FungiDB:AAP_06166"/>
<dbReference type="Proteomes" id="UP000242877">
    <property type="component" value="Unassembled WGS sequence"/>
</dbReference>
<dbReference type="EMBL" id="AZGZ01000046">
    <property type="protein sequence ID" value="KZZ86827.1"/>
    <property type="molecule type" value="Genomic_DNA"/>
</dbReference>
<evidence type="ECO:0000313" key="3">
    <source>
        <dbReference type="EMBL" id="KZZ86827.1"/>
    </source>
</evidence>
<proteinExistence type="predicted"/>
<feature type="transmembrane region" description="Helical" evidence="2">
    <location>
        <begin position="118"/>
        <end position="143"/>
    </location>
</feature>
<dbReference type="SUPFAM" id="SSF103473">
    <property type="entry name" value="MFS general substrate transporter"/>
    <property type="match status" value="1"/>
</dbReference>
<name>A0A167UZR9_9EURO</name>
<feature type="compositionally biased region" description="Acidic residues" evidence="1">
    <location>
        <begin position="63"/>
        <end position="73"/>
    </location>
</feature>
<keyword evidence="4" id="KW-1185">Reference proteome</keyword>
<evidence type="ECO:0000313" key="4">
    <source>
        <dbReference type="Proteomes" id="UP000242877"/>
    </source>
</evidence>
<sequence>MSRDNSYHTFDHSDLRTIPESPDSRSARSRCYTSDRNQSTDQGQDQDQDHRHHHENHNHNHENEEDESEDEDTSPLPTRQLLILALVSLAEQTALNSIAPYLPQMAATTSSTTSSSMIGLYVGMIASAFASAQFLTNFFWGWLSDPVVAGYYGASGDGSC</sequence>
<dbReference type="Gene3D" id="1.20.1250.20">
    <property type="entry name" value="MFS general substrate transporter like domains"/>
    <property type="match status" value="1"/>
</dbReference>
<reference evidence="3 4" key="1">
    <citation type="journal article" date="2016" name="Genome Biol. Evol.">
        <title>Divergent and convergent evolution of fungal pathogenicity.</title>
        <authorList>
            <person name="Shang Y."/>
            <person name="Xiao G."/>
            <person name="Zheng P."/>
            <person name="Cen K."/>
            <person name="Zhan S."/>
            <person name="Wang C."/>
        </authorList>
    </citation>
    <scope>NUCLEOTIDE SEQUENCE [LARGE SCALE GENOMIC DNA]</scope>
    <source>
        <strain evidence="3 4">ARSEF 7405</strain>
    </source>
</reference>
<feature type="compositionally biased region" description="Basic and acidic residues" evidence="1">
    <location>
        <begin position="1"/>
        <end position="26"/>
    </location>
</feature>
<feature type="compositionally biased region" description="Polar residues" evidence="1">
    <location>
        <begin position="31"/>
        <end position="40"/>
    </location>
</feature>
<evidence type="ECO:0000256" key="1">
    <source>
        <dbReference type="SAM" id="MobiDB-lite"/>
    </source>
</evidence>
<dbReference type="AlphaFoldDB" id="A0A167UZR9"/>
<comment type="caution">
    <text evidence="3">The sequence shown here is derived from an EMBL/GenBank/DDBJ whole genome shotgun (WGS) entry which is preliminary data.</text>
</comment>
<feature type="region of interest" description="Disordered" evidence="1">
    <location>
        <begin position="1"/>
        <end position="75"/>
    </location>
</feature>
<protein>
    <submittedName>
        <fullName evidence="3">MFS transporter</fullName>
    </submittedName>
</protein>
<organism evidence="3 4">
    <name type="scientific">Ascosphaera apis ARSEF 7405</name>
    <dbReference type="NCBI Taxonomy" id="392613"/>
    <lineage>
        <taxon>Eukaryota</taxon>
        <taxon>Fungi</taxon>
        <taxon>Dikarya</taxon>
        <taxon>Ascomycota</taxon>
        <taxon>Pezizomycotina</taxon>
        <taxon>Eurotiomycetes</taxon>
        <taxon>Eurotiomycetidae</taxon>
        <taxon>Onygenales</taxon>
        <taxon>Ascosphaeraceae</taxon>
        <taxon>Ascosphaera</taxon>
    </lineage>
</organism>
<gene>
    <name evidence="3" type="ORF">AAP_06166</name>
</gene>
<dbReference type="InterPro" id="IPR036259">
    <property type="entry name" value="MFS_trans_sf"/>
</dbReference>
<accession>A0A167UZR9</accession>
<keyword evidence="2" id="KW-0812">Transmembrane</keyword>
<dbReference type="OrthoDB" id="10262656at2759"/>
<keyword evidence="2" id="KW-1133">Transmembrane helix</keyword>